<comment type="caution">
    <text evidence="1">The sequence shown here is derived from an EMBL/GenBank/DDBJ whole genome shotgun (WGS) entry which is preliminary data.</text>
</comment>
<organism evidence="1 2">
    <name type="scientific">Candidatus Obscuribacter phosphatis</name>
    <dbReference type="NCBI Taxonomy" id="1906157"/>
    <lineage>
        <taxon>Bacteria</taxon>
        <taxon>Bacillati</taxon>
        <taxon>Candidatus Melainabacteria</taxon>
        <taxon>Candidatus Obscuribacterales</taxon>
        <taxon>Candidatus Obscuribacteraceae</taxon>
        <taxon>Candidatus Obscuribacter</taxon>
    </lineage>
</organism>
<protein>
    <submittedName>
        <fullName evidence="1">Uncharacterized protein</fullName>
    </submittedName>
</protein>
<dbReference type="AlphaFoldDB" id="A0A8J7TJT2"/>
<dbReference type="EMBL" id="JAFLCK010000001">
    <property type="protein sequence ID" value="MBN8658975.1"/>
    <property type="molecule type" value="Genomic_DNA"/>
</dbReference>
<name>A0A8J7TJT2_9BACT</name>
<reference evidence="1" key="1">
    <citation type="submission" date="2021-02" db="EMBL/GenBank/DDBJ databases">
        <title>Genome-Resolved Metagenomics of a Microbial Community Performing Photosynthetic Biological Nutrient Removal.</title>
        <authorList>
            <person name="Mcdaniel E.A."/>
        </authorList>
    </citation>
    <scope>NUCLEOTIDE SEQUENCE</scope>
    <source>
        <strain evidence="1">UWPOB_OBS1</strain>
    </source>
</reference>
<dbReference type="Proteomes" id="UP000664277">
    <property type="component" value="Unassembled WGS sequence"/>
</dbReference>
<evidence type="ECO:0000313" key="1">
    <source>
        <dbReference type="EMBL" id="MBN8658975.1"/>
    </source>
</evidence>
<accession>A0A8J7TJT2</accession>
<evidence type="ECO:0000313" key="2">
    <source>
        <dbReference type="Proteomes" id="UP000664277"/>
    </source>
</evidence>
<sequence length="525" mass="59435">MFDNLFLDYEDIREIRNSFKTGPSPLLEQYRLEEALNRERFDQWMKETFFAESDYSKFSTVLRAILNHQAWHIALDQSGKPLSSTAVPDNFEYLPFTDASGRIVPEITEAEAGKIKKNKAKKNQQTPKPLIDTARPLLTLYEKPLDQGNTAQINGLDLFNFIQENAAQIDGLLIFPASKSADEPLYLSSKYFFRLDELSQAMRLERVLVKPSAAEEQISLLLNARFWVEGRDGKASLNRALHSEAALIDAITSQEKCGMQVCFEMSGRELFQYVKDNPSVDGIRINCIGGLDADGKRLNQMVLSLAQIHALLEGKDIRPGVRPLKARSIKELEFYLTQMSFPYKERKLIEAETPSLKAENKMLVRAMVPYISVWRQQETVAGQLEEGDEGITWSPVFEVPCNYKEVEGFGQGKSEILCPGHLVRELNALSMGAKDTDSNFKPGKNIFIGRVLDDYDRKQAGYRIDVAKQLLQLMNANQDELPRQSVQTVSGASVLRKAPFSAKRDWIEASLKRAEKFQKAFVWGG</sequence>
<gene>
    <name evidence="1" type="ORF">J0M35_01325</name>
</gene>
<proteinExistence type="predicted"/>